<dbReference type="Gene3D" id="2.130.10.10">
    <property type="entry name" value="YVTN repeat-like/Quinoprotein amine dehydrogenase"/>
    <property type="match status" value="1"/>
</dbReference>
<organism evidence="2 3">
    <name type="scientific">Desulfatibacillum aliphaticivorans</name>
    <dbReference type="NCBI Taxonomy" id="218208"/>
    <lineage>
        <taxon>Bacteria</taxon>
        <taxon>Pseudomonadati</taxon>
        <taxon>Thermodesulfobacteriota</taxon>
        <taxon>Desulfobacteria</taxon>
        <taxon>Desulfobacterales</taxon>
        <taxon>Desulfatibacillaceae</taxon>
        <taxon>Desulfatibacillum</taxon>
    </lineage>
</organism>
<reference evidence="2 3" key="1">
    <citation type="journal article" date="2012" name="Environ. Microbiol.">
        <title>The genome sequence of Desulfatibacillum alkenivorans AK-01: a blueprint for anaerobic alkane oxidation.</title>
        <authorList>
            <person name="Callaghan A.V."/>
            <person name="Morris B.E."/>
            <person name="Pereira I.A."/>
            <person name="McInerney M.J."/>
            <person name="Austin R.N."/>
            <person name="Groves J.T."/>
            <person name="Kukor J.J."/>
            <person name="Suflita J.M."/>
            <person name="Young L.Y."/>
            <person name="Zylstra G.J."/>
            <person name="Wawrik B."/>
        </authorList>
    </citation>
    <scope>NUCLEOTIDE SEQUENCE [LARGE SCALE GENOMIC DNA]</scope>
    <source>
        <strain evidence="2 3">AK-01</strain>
    </source>
</reference>
<dbReference type="KEGG" id="dal:Dalk_5123"/>
<dbReference type="SUPFAM" id="SSF50969">
    <property type="entry name" value="YVTN repeat-like/Quinoprotein amine dehydrogenase"/>
    <property type="match status" value="1"/>
</dbReference>
<accession>B8FE13</accession>
<dbReference type="InterPro" id="IPR015943">
    <property type="entry name" value="WD40/YVTN_repeat-like_dom_sf"/>
</dbReference>
<feature type="transmembrane region" description="Helical" evidence="1">
    <location>
        <begin position="32"/>
        <end position="52"/>
    </location>
</feature>
<dbReference type="InterPro" id="IPR011044">
    <property type="entry name" value="Quino_amine_DH_bsu"/>
</dbReference>
<dbReference type="AlphaFoldDB" id="B8FE13"/>
<dbReference type="HOGENOM" id="CLU_565878_0_0_7"/>
<evidence type="ECO:0000313" key="2">
    <source>
        <dbReference type="EMBL" id="ACL06794.1"/>
    </source>
</evidence>
<feature type="transmembrane region" description="Helical" evidence="1">
    <location>
        <begin position="7"/>
        <end position="26"/>
    </location>
</feature>
<dbReference type="EMBL" id="CP001322">
    <property type="protein sequence ID" value="ACL06794.1"/>
    <property type="molecule type" value="Genomic_DNA"/>
</dbReference>
<evidence type="ECO:0000313" key="3">
    <source>
        <dbReference type="Proteomes" id="UP000000739"/>
    </source>
</evidence>
<keyword evidence="3" id="KW-1185">Reference proteome</keyword>
<gene>
    <name evidence="2" type="ordered locus">Dalk_5123</name>
</gene>
<keyword evidence="1" id="KW-1133">Transmembrane helix</keyword>
<dbReference type="Proteomes" id="UP000000739">
    <property type="component" value="Chromosome"/>
</dbReference>
<feature type="transmembrane region" description="Helical" evidence="1">
    <location>
        <begin position="89"/>
        <end position="105"/>
    </location>
</feature>
<evidence type="ECO:0000256" key="1">
    <source>
        <dbReference type="SAM" id="Phobius"/>
    </source>
</evidence>
<protein>
    <submittedName>
        <fullName evidence="2">Uncharacterized protein</fullName>
    </submittedName>
</protein>
<feature type="transmembrane region" description="Helical" evidence="1">
    <location>
        <begin position="117"/>
        <end position="139"/>
    </location>
</feature>
<proteinExistence type="predicted"/>
<name>B8FE13_DESAL</name>
<feature type="transmembrane region" description="Helical" evidence="1">
    <location>
        <begin position="64"/>
        <end position="83"/>
    </location>
</feature>
<keyword evidence="1" id="KW-0812">Transmembrane</keyword>
<keyword evidence="1" id="KW-0472">Membrane</keyword>
<sequence length="482" mass="55576">MKIAQSIIKYILILIACLAICTYFLLEMVTKSWTSAMLDLVFFLTILTILSQSRLKNTFFIKELIFIVYLSFDVFAYAIYLLLFFNHPFWGIVFFASAVFVFITLKKAMPRHKKKLGYRAFTLLNLGFFLIALLMFPHLRDWSFDDMDRHEWNKAGLNRPGIKWVIESRPEENGFQLIYPDGSLEQATWFDPYMIRPIRGEAVLISYERRRRIDKINLRTSSVQHFFRKGGRRPFFFLSPDQELLYTGSFYANPPNRSMLEVDVRDMSLRREIPFGNAVKAKGEPAFNGFRIGAAWKDQKYVGTFRGSVFSFNNSNAPIADLKLPSILLYNQFSFSQELNRVYTPGFPLRLYALSMTPLEVKAHRCLLAGMWTVPVPERNEVLANGAFSVLVLDSDTLETKKRIFTGFGIRCLDYDPVRDWIYVAKYFEGKLKVYDCASGEKIGELEVGPLLRCVCYSPAKDCIYTGSAAGVLEISPEVFKH</sequence>
<dbReference type="eggNOG" id="COG3391">
    <property type="taxonomic scope" value="Bacteria"/>
</dbReference>